<protein>
    <recommendedName>
        <fullName evidence="7">AP2/ERF domain-containing protein</fullName>
    </recommendedName>
</protein>
<feature type="region of interest" description="Disordered" evidence="6">
    <location>
        <begin position="1"/>
        <end position="35"/>
    </location>
</feature>
<dbReference type="PANTHER" id="PTHR31194:SF140">
    <property type="entry name" value="ETHYLENE-RESPONSIVE TRANSCRIPTION FACTOR CRF2"/>
    <property type="match status" value="1"/>
</dbReference>
<dbReference type="InterPro" id="IPR016177">
    <property type="entry name" value="DNA-bd_dom_sf"/>
</dbReference>
<proteinExistence type="predicted"/>
<dbReference type="InterPro" id="IPR050913">
    <property type="entry name" value="AP2/ERF_ERF"/>
</dbReference>
<evidence type="ECO:0000256" key="3">
    <source>
        <dbReference type="ARBA" id="ARBA00023125"/>
    </source>
</evidence>
<dbReference type="InterPro" id="IPR036955">
    <property type="entry name" value="AP2/ERF_dom_sf"/>
</dbReference>
<evidence type="ECO:0000256" key="5">
    <source>
        <dbReference type="ARBA" id="ARBA00023242"/>
    </source>
</evidence>
<dbReference type="PANTHER" id="PTHR31194">
    <property type="entry name" value="SHN SHINE , DNA BINDING / TRANSCRIPTION FACTOR"/>
    <property type="match status" value="1"/>
</dbReference>
<dbReference type="CDD" id="cd00018">
    <property type="entry name" value="AP2"/>
    <property type="match status" value="1"/>
</dbReference>
<keyword evidence="3" id="KW-0238">DNA-binding</keyword>
<dbReference type="EMBL" id="JABFUD020000005">
    <property type="protein sequence ID" value="KAI5079488.1"/>
    <property type="molecule type" value="Genomic_DNA"/>
</dbReference>
<keyword evidence="5" id="KW-0539">Nucleus</keyword>
<evidence type="ECO:0000256" key="6">
    <source>
        <dbReference type="SAM" id="MobiDB-lite"/>
    </source>
</evidence>
<feature type="domain" description="AP2/ERF" evidence="7">
    <location>
        <begin position="146"/>
        <end position="203"/>
    </location>
</feature>
<dbReference type="SUPFAM" id="SSF54171">
    <property type="entry name" value="DNA-binding domain"/>
    <property type="match status" value="1"/>
</dbReference>
<dbReference type="GO" id="GO:0003677">
    <property type="term" value="F:DNA binding"/>
    <property type="evidence" value="ECO:0007669"/>
    <property type="project" value="UniProtKB-KW"/>
</dbReference>
<gene>
    <name evidence="8" type="ORF">GOP47_0004967</name>
</gene>
<dbReference type="InterPro" id="IPR001471">
    <property type="entry name" value="AP2/ERF_dom"/>
</dbReference>
<reference evidence="8 9" key="1">
    <citation type="submission" date="2021-01" db="EMBL/GenBank/DDBJ databases">
        <title>Adiantum capillus-veneris genome.</title>
        <authorList>
            <person name="Fang Y."/>
            <person name="Liao Q."/>
        </authorList>
    </citation>
    <scope>NUCLEOTIDE SEQUENCE [LARGE SCALE GENOMIC DNA]</scope>
    <source>
        <strain evidence="8">H3</strain>
        <tissue evidence="8">Leaf</tissue>
    </source>
</reference>
<organism evidence="8 9">
    <name type="scientific">Adiantum capillus-veneris</name>
    <name type="common">Maidenhair fern</name>
    <dbReference type="NCBI Taxonomy" id="13818"/>
    <lineage>
        <taxon>Eukaryota</taxon>
        <taxon>Viridiplantae</taxon>
        <taxon>Streptophyta</taxon>
        <taxon>Embryophyta</taxon>
        <taxon>Tracheophyta</taxon>
        <taxon>Polypodiopsida</taxon>
        <taxon>Polypodiidae</taxon>
        <taxon>Polypodiales</taxon>
        <taxon>Pteridineae</taxon>
        <taxon>Pteridaceae</taxon>
        <taxon>Vittarioideae</taxon>
        <taxon>Adiantum</taxon>
    </lineage>
</organism>
<dbReference type="SMART" id="SM00380">
    <property type="entry name" value="AP2"/>
    <property type="match status" value="1"/>
</dbReference>
<keyword evidence="4" id="KW-0804">Transcription</keyword>
<dbReference type="GO" id="GO:0005634">
    <property type="term" value="C:nucleus"/>
    <property type="evidence" value="ECO:0007669"/>
    <property type="project" value="UniProtKB-SubCell"/>
</dbReference>
<evidence type="ECO:0000313" key="8">
    <source>
        <dbReference type="EMBL" id="KAI5079488.1"/>
    </source>
</evidence>
<dbReference type="PRINTS" id="PR00367">
    <property type="entry name" value="ETHRSPELEMNT"/>
</dbReference>
<evidence type="ECO:0000256" key="2">
    <source>
        <dbReference type="ARBA" id="ARBA00023015"/>
    </source>
</evidence>
<dbReference type="OrthoDB" id="1917565at2759"/>
<dbReference type="Proteomes" id="UP000886520">
    <property type="component" value="Chromosome 5"/>
</dbReference>
<dbReference type="Pfam" id="PF00847">
    <property type="entry name" value="AP2"/>
    <property type="match status" value="1"/>
</dbReference>
<name>A0A9D4V5C0_ADICA</name>
<comment type="subcellular location">
    <subcellularLocation>
        <location evidence="1">Nucleus</location>
    </subcellularLocation>
</comment>
<evidence type="ECO:0000259" key="7">
    <source>
        <dbReference type="PROSITE" id="PS51032"/>
    </source>
</evidence>
<dbReference type="GO" id="GO:0003700">
    <property type="term" value="F:DNA-binding transcription factor activity"/>
    <property type="evidence" value="ECO:0007669"/>
    <property type="project" value="InterPro"/>
</dbReference>
<keyword evidence="9" id="KW-1185">Reference proteome</keyword>
<accession>A0A9D4V5C0</accession>
<evidence type="ECO:0000256" key="4">
    <source>
        <dbReference type="ARBA" id="ARBA00023163"/>
    </source>
</evidence>
<sequence length="408" mass="44491">MPGPQKTFRSSSQTRKKPKLGKGSSAPSDSDDDVKAMALPWKKKIRVICTDPDATESSSDEEERAFPKRLVREILIPAHCSFVTSDSEDDVEKAWRTLSVPQFSPNYSVDRDALQLKPACPKRNSAKKLPMLKKGKGLSHARKSSQYIGVRRRRQGKWAAEIRDPAKGIRLWLGTYDSAEAAAKAYDMAAKKIRGPQLSNNLDSFDVKSLTSSTSSLNDDIVWDAVPHQDLLPKSSCAIDIPEEDLDFDSLRKSPSSVLDNTASDDCDSPNFYAADKAISDFLSDECPADSGSSEEISTERDNLAESCSFGHPNVVANSAVESSVKLEGVSLCASMVPATFLEETPFYGEFGQIFDIDAGGSSGEDGSRLLDPMYDELFGSEECLGDMAFDLDPEALAWINVSEVVGT</sequence>
<keyword evidence="2" id="KW-0805">Transcription regulation</keyword>
<comment type="caution">
    <text evidence="8">The sequence shown here is derived from an EMBL/GenBank/DDBJ whole genome shotgun (WGS) entry which is preliminary data.</text>
</comment>
<dbReference type="AlphaFoldDB" id="A0A9D4V5C0"/>
<dbReference type="PROSITE" id="PS51032">
    <property type="entry name" value="AP2_ERF"/>
    <property type="match status" value="1"/>
</dbReference>
<evidence type="ECO:0000313" key="9">
    <source>
        <dbReference type="Proteomes" id="UP000886520"/>
    </source>
</evidence>
<dbReference type="Gene3D" id="3.30.730.10">
    <property type="entry name" value="AP2/ERF domain"/>
    <property type="match status" value="1"/>
</dbReference>
<evidence type="ECO:0000256" key="1">
    <source>
        <dbReference type="ARBA" id="ARBA00004123"/>
    </source>
</evidence>